<dbReference type="AlphaFoldDB" id="A0A246JIY7"/>
<reference evidence="1 2" key="1">
    <citation type="journal article" date="2002" name="Int. J. Syst. Evol. Microbiol.">
        <title>Sphingopyxis witflariensis sp. nov., isolated from activated sludge.</title>
        <authorList>
            <person name="Kampfer P."/>
            <person name="Witzenberger R."/>
            <person name="Denner E.B."/>
            <person name="Busse H.J."/>
            <person name="Neef A."/>
        </authorList>
    </citation>
    <scope>NUCLEOTIDE SEQUENCE [LARGE SCALE GENOMIC DNA]</scope>
    <source>
        <strain evidence="1 2">DSM 14551</strain>
    </source>
</reference>
<comment type="caution">
    <text evidence="1">The sequence shown here is derived from an EMBL/GenBank/DDBJ whole genome shotgun (WGS) entry which is preliminary data.</text>
</comment>
<evidence type="ECO:0000313" key="2">
    <source>
        <dbReference type="Proteomes" id="UP000197097"/>
    </source>
</evidence>
<keyword evidence="2" id="KW-1185">Reference proteome</keyword>
<evidence type="ECO:0000313" key="1">
    <source>
        <dbReference type="EMBL" id="OWQ92616.1"/>
    </source>
</evidence>
<accession>A0A246JIY7</accession>
<proteinExistence type="predicted"/>
<dbReference type="Proteomes" id="UP000197097">
    <property type="component" value="Unassembled WGS sequence"/>
</dbReference>
<dbReference type="OrthoDB" id="117988at2"/>
<name>A0A246JIY7_9SPHN</name>
<organism evidence="1 2">
    <name type="scientific">Sphingopyxis witflariensis</name>
    <dbReference type="NCBI Taxonomy" id="173675"/>
    <lineage>
        <taxon>Bacteria</taxon>
        <taxon>Pseudomonadati</taxon>
        <taxon>Pseudomonadota</taxon>
        <taxon>Alphaproteobacteria</taxon>
        <taxon>Sphingomonadales</taxon>
        <taxon>Sphingomonadaceae</taxon>
        <taxon>Sphingopyxis</taxon>
    </lineage>
</organism>
<protein>
    <submittedName>
        <fullName evidence="1">Uncharacterized protein</fullName>
    </submittedName>
</protein>
<dbReference type="EMBL" id="NISJ01000012">
    <property type="protein sequence ID" value="OWQ92616.1"/>
    <property type="molecule type" value="Genomic_DNA"/>
</dbReference>
<sequence length="148" mass="16530">MTTEYVPRLFERDAEIRMIGEGLLACALPREAWTHEAHLGACLWLLAERSDIDIDVEIGPVIRRFNASVGGVNDDHNGYHDSITRAYVAGVRLFLAQTVETGLAARANALLLSPMGRRDWPLRFYSRELLFSVPARLGFVEPDLAPLP</sequence>
<gene>
    <name evidence="1" type="ORF">CDQ91_17690</name>
</gene>
<dbReference type="RefSeq" id="WP_088474034.1">
    <property type="nucleotide sequence ID" value="NZ_NISJ01000012.1"/>
</dbReference>